<feature type="chain" id="PRO_5045685889" evidence="5">
    <location>
        <begin position="25"/>
        <end position="957"/>
    </location>
</feature>
<dbReference type="InterPro" id="IPR012910">
    <property type="entry name" value="Plug_dom"/>
</dbReference>
<dbReference type="InterPro" id="IPR041700">
    <property type="entry name" value="OMP_b-brl_3"/>
</dbReference>
<protein>
    <submittedName>
        <fullName evidence="7">Outer membrane beta-barrel protein</fullName>
    </submittedName>
</protein>
<keyword evidence="5" id="KW-0732">Signal</keyword>
<comment type="subcellular location">
    <subcellularLocation>
        <location evidence="1">Cell outer membrane</location>
    </subcellularLocation>
</comment>
<keyword evidence="4" id="KW-0998">Cell outer membrane</keyword>
<dbReference type="Gene3D" id="3.55.50.30">
    <property type="match status" value="1"/>
</dbReference>
<sequence>MRSVKAIGALTLLSSTVLWNAAQAATHMFNIPASTVLEALAAFQKQSGVGVIAKGADVQKIHVSPVHGVMDDQAALQKLLAQTPLQVKMLGKESTLVVSRKPAQHSKKAGVNDIEGLFVVGHRKSQVEKRLSNVVMDTVAYDPFENLGGVSSVAQSLIQLPGVTGITDGDEPRYVSIRGISPELNHTTMDGITMATVGENGGSGSRKVNLQNIPSEMTSRTNVYKSFTAEQEGDAIGGDIDMVPISAFDHKGLYKFVDAYGIWSSKRGGVGSNGLKGYDPHMGQGAKGTFSDTFGKNKEFGLVLSMRYQHRVRNTTKQWQNYTYEGANGKYATTPDDSWTGRIKPNQFSAGEYANAVTNLGGSGRFEWKPSKNLYMSLMGWSYARWENSVMDKQDYNLKNATPLVGDGDSTLPVNSIYVRRRQNEWHRQNSGLIGHIDWHSGKHHLLARAGYTMESYNDYQPYIAARTYPSKLSLGYTGLPDNENMYSMSSLSDANAAQNAKWDLYNHGNYQIWDKSWQHVPTARLDYDWNTGPRDHGFGVAAGFEWREMSMSYQRERMDYGDPNSKTTGDYSSNMLFSGHVPWLSTYPETFIGESGYNFNWSGLPLDKALSAYNSHASDYKYREDIYDGYLSLHYAVKNTVFIAGVRADATSYMGWIPVINGATQTVQPGYSKNPGGYIRPLPSFDVVHRFGNGLNMHGAFSQTIGRAAPGQLAMARSETCGDDDGGGTDCTISMGNPNLKPRKSNNFDVSIDKWFNHGNGLFSVAFFSKWIQNDILTSRSIYVQHGVSYQVTKPMNSQSASVKGIEVNLLNRDMKLFGQIIDAQANVTWMKGNESYSSGTRTYKYSRMIYQPDFIANGMLTWHIPQIKGAMRATVNYSGKYFTSFGATPGASSGFGKLLTFNLGFWHEVYPGITFKYEVMNLANYQPTYLTGDHLQFADERDNYGRAVYFHVVFH</sequence>
<dbReference type="PANTHER" id="PTHR40980">
    <property type="entry name" value="PLUG DOMAIN-CONTAINING PROTEIN"/>
    <property type="match status" value="1"/>
</dbReference>
<feature type="domain" description="Secretin/TonB short N-terminal" evidence="6">
    <location>
        <begin position="49"/>
        <end position="101"/>
    </location>
</feature>
<comment type="caution">
    <text evidence="7">The sequence shown here is derived from an EMBL/GenBank/DDBJ whole genome shotgun (WGS) entry which is preliminary data.</text>
</comment>
<dbReference type="InterPro" id="IPR036942">
    <property type="entry name" value="Beta-barrel_TonB_sf"/>
</dbReference>
<evidence type="ECO:0000256" key="1">
    <source>
        <dbReference type="ARBA" id="ARBA00004442"/>
    </source>
</evidence>
<dbReference type="InterPro" id="IPR011662">
    <property type="entry name" value="Secretin/TonB_short_N"/>
</dbReference>
<feature type="signal peptide" evidence="5">
    <location>
        <begin position="1"/>
        <end position="24"/>
    </location>
</feature>
<dbReference type="Proteomes" id="UP001526446">
    <property type="component" value="Unassembled WGS sequence"/>
</dbReference>
<reference evidence="7 8" key="1">
    <citation type="submission" date="2022-11" db="EMBL/GenBank/DDBJ databases">
        <title>Genome sequencing of Acetobacter type strain.</title>
        <authorList>
            <person name="Heo J."/>
            <person name="Lee D."/>
            <person name="Han B.-H."/>
            <person name="Hong S.-B."/>
            <person name="Kwon S.-W."/>
        </authorList>
    </citation>
    <scope>NUCLEOTIDE SEQUENCE [LARGE SCALE GENOMIC DNA]</scope>
    <source>
        <strain evidence="7 8">KACC 21251</strain>
    </source>
</reference>
<dbReference type="PANTHER" id="PTHR40980:SF4">
    <property type="entry name" value="TONB-DEPENDENT RECEPTOR-LIKE BETA-BARREL DOMAIN-CONTAINING PROTEIN"/>
    <property type="match status" value="1"/>
</dbReference>
<dbReference type="Gene3D" id="2.40.170.20">
    <property type="entry name" value="TonB-dependent receptor, beta-barrel domain"/>
    <property type="match status" value="1"/>
</dbReference>
<keyword evidence="2" id="KW-0813">Transport</keyword>
<organism evidence="7 8">
    <name type="scientific">Acetobacter farinalis</name>
    <dbReference type="NCBI Taxonomy" id="1260984"/>
    <lineage>
        <taxon>Bacteria</taxon>
        <taxon>Pseudomonadati</taxon>
        <taxon>Pseudomonadota</taxon>
        <taxon>Alphaproteobacteria</taxon>
        <taxon>Acetobacterales</taxon>
        <taxon>Acetobacteraceae</taxon>
        <taxon>Acetobacter</taxon>
    </lineage>
</organism>
<dbReference type="EMBL" id="JAPIUX010000028">
    <property type="protein sequence ID" value="MCX2562203.1"/>
    <property type="molecule type" value="Genomic_DNA"/>
</dbReference>
<evidence type="ECO:0000256" key="2">
    <source>
        <dbReference type="ARBA" id="ARBA00022448"/>
    </source>
</evidence>
<name>A0ABT3QA87_9PROT</name>
<dbReference type="Pfam" id="PF07715">
    <property type="entry name" value="Plug"/>
    <property type="match status" value="1"/>
</dbReference>
<evidence type="ECO:0000259" key="6">
    <source>
        <dbReference type="SMART" id="SM00965"/>
    </source>
</evidence>
<dbReference type="SUPFAM" id="SSF56935">
    <property type="entry name" value="Porins"/>
    <property type="match status" value="1"/>
</dbReference>
<proteinExistence type="predicted"/>
<dbReference type="Gene3D" id="2.170.130.10">
    <property type="entry name" value="TonB-dependent receptor, plug domain"/>
    <property type="match status" value="1"/>
</dbReference>
<accession>A0ABT3QA87</accession>
<dbReference type="RefSeq" id="WP_166123549.1">
    <property type="nucleotide sequence ID" value="NZ_JAPIUX010000028.1"/>
</dbReference>
<dbReference type="SMART" id="SM00965">
    <property type="entry name" value="STN"/>
    <property type="match status" value="1"/>
</dbReference>
<evidence type="ECO:0000256" key="4">
    <source>
        <dbReference type="ARBA" id="ARBA00023237"/>
    </source>
</evidence>
<dbReference type="Pfam" id="PF14905">
    <property type="entry name" value="OMP_b-brl_3"/>
    <property type="match status" value="1"/>
</dbReference>
<keyword evidence="3" id="KW-0472">Membrane</keyword>
<gene>
    <name evidence="7" type="ORF">OQ252_12475</name>
</gene>
<evidence type="ECO:0000313" key="8">
    <source>
        <dbReference type="Proteomes" id="UP001526446"/>
    </source>
</evidence>
<evidence type="ECO:0000256" key="5">
    <source>
        <dbReference type="SAM" id="SignalP"/>
    </source>
</evidence>
<evidence type="ECO:0000313" key="7">
    <source>
        <dbReference type="EMBL" id="MCX2562203.1"/>
    </source>
</evidence>
<dbReference type="InterPro" id="IPR037066">
    <property type="entry name" value="Plug_dom_sf"/>
</dbReference>
<keyword evidence="8" id="KW-1185">Reference proteome</keyword>
<evidence type="ECO:0000256" key="3">
    <source>
        <dbReference type="ARBA" id="ARBA00023136"/>
    </source>
</evidence>